<dbReference type="InterPro" id="IPR015422">
    <property type="entry name" value="PyrdxlP-dep_Trfase_small"/>
</dbReference>
<comment type="cofactor">
    <cofactor evidence="1 3">
        <name>pyridoxal 5'-phosphate</name>
        <dbReference type="ChEBI" id="CHEBI:597326"/>
    </cofactor>
</comment>
<accession>A0ABW3Y2J9</accession>
<comment type="similarity">
    <text evidence="3">Belongs to the trans-sulfuration enzymes family.</text>
</comment>
<gene>
    <name evidence="4" type="ORF">ACFQ39_10540</name>
</gene>
<keyword evidence="2 3" id="KW-0663">Pyridoxal phosphate</keyword>
<dbReference type="InterPro" id="IPR054542">
    <property type="entry name" value="Cys_met_metab_PP"/>
</dbReference>
<dbReference type="InterPro" id="IPR000277">
    <property type="entry name" value="Cys/Met-Metab_PyrdxlP-dep_enz"/>
</dbReference>
<evidence type="ECO:0000256" key="3">
    <source>
        <dbReference type="RuleBase" id="RU362118"/>
    </source>
</evidence>
<keyword evidence="5" id="KW-1185">Reference proteome</keyword>
<proteinExistence type="inferred from homology"/>
<dbReference type="PIRSF" id="PIRSF001434">
    <property type="entry name" value="CGS"/>
    <property type="match status" value="1"/>
</dbReference>
<dbReference type="Gene3D" id="3.90.1150.10">
    <property type="entry name" value="Aspartate Aminotransferase, domain 1"/>
    <property type="match status" value="1"/>
</dbReference>
<dbReference type="InterPro" id="IPR015421">
    <property type="entry name" value="PyrdxlP-dep_Trfase_major"/>
</dbReference>
<dbReference type="CDD" id="cd00614">
    <property type="entry name" value="CGS_like"/>
    <property type="match status" value="1"/>
</dbReference>
<dbReference type="Proteomes" id="UP001597201">
    <property type="component" value="Unassembled WGS sequence"/>
</dbReference>
<evidence type="ECO:0000313" key="5">
    <source>
        <dbReference type="Proteomes" id="UP001597201"/>
    </source>
</evidence>
<dbReference type="EMBL" id="JBHTMY010000003">
    <property type="protein sequence ID" value="MFD1316056.1"/>
    <property type="molecule type" value="Genomic_DNA"/>
</dbReference>
<dbReference type="RefSeq" id="WP_377178817.1">
    <property type="nucleotide sequence ID" value="NZ_JBHTMY010000003.1"/>
</dbReference>
<name>A0ABW3Y2J9_9FLAO</name>
<evidence type="ECO:0000256" key="1">
    <source>
        <dbReference type="ARBA" id="ARBA00001933"/>
    </source>
</evidence>
<evidence type="ECO:0000256" key="2">
    <source>
        <dbReference type="ARBA" id="ARBA00022898"/>
    </source>
</evidence>
<organism evidence="4 5">
    <name type="scientific">Namhaeicola litoreus</name>
    <dbReference type="NCBI Taxonomy" id="1052145"/>
    <lineage>
        <taxon>Bacteria</taxon>
        <taxon>Pseudomonadati</taxon>
        <taxon>Bacteroidota</taxon>
        <taxon>Flavobacteriia</taxon>
        <taxon>Flavobacteriales</taxon>
        <taxon>Flavobacteriaceae</taxon>
        <taxon>Namhaeicola</taxon>
    </lineage>
</organism>
<dbReference type="Gene3D" id="3.40.640.10">
    <property type="entry name" value="Type I PLP-dependent aspartate aminotransferase-like (Major domain)"/>
    <property type="match status" value="1"/>
</dbReference>
<dbReference type="SUPFAM" id="SSF53383">
    <property type="entry name" value="PLP-dependent transferases"/>
    <property type="match status" value="1"/>
</dbReference>
<comment type="caution">
    <text evidence="4">The sequence shown here is derived from an EMBL/GenBank/DDBJ whole genome shotgun (WGS) entry which is preliminary data.</text>
</comment>
<dbReference type="InterPro" id="IPR015424">
    <property type="entry name" value="PyrdxlP-dep_Trfase"/>
</dbReference>
<dbReference type="PANTHER" id="PTHR11808">
    <property type="entry name" value="TRANS-SULFURATION ENZYME FAMILY MEMBER"/>
    <property type="match status" value="1"/>
</dbReference>
<dbReference type="Pfam" id="PF01053">
    <property type="entry name" value="Cys_Met_Meta_PP"/>
    <property type="match status" value="1"/>
</dbReference>
<dbReference type="PANTHER" id="PTHR11808:SF80">
    <property type="entry name" value="CYSTATHIONINE GAMMA-LYASE"/>
    <property type="match status" value="1"/>
</dbReference>
<reference evidence="5" key="1">
    <citation type="journal article" date="2019" name="Int. J. Syst. Evol. Microbiol.">
        <title>The Global Catalogue of Microorganisms (GCM) 10K type strain sequencing project: providing services to taxonomists for standard genome sequencing and annotation.</title>
        <authorList>
            <consortium name="The Broad Institute Genomics Platform"/>
            <consortium name="The Broad Institute Genome Sequencing Center for Infectious Disease"/>
            <person name="Wu L."/>
            <person name="Ma J."/>
        </authorList>
    </citation>
    <scope>NUCLEOTIDE SEQUENCE [LARGE SCALE GENOMIC DNA]</scope>
    <source>
        <strain evidence="5">CCUG 61485</strain>
    </source>
</reference>
<protein>
    <submittedName>
        <fullName evidence="4">Trans-sulfuration enzyme family protein</fullName>
    </submittedName>
</protein>
<evidence type="ECO:0000313" key="4">
    <source>
        <dbReference type="EMBL" id="MFD1316056.1"/>
    </source>
</evidence>
<dbReference type="PROSITE" id="PS00868">
    <property type="entry name" value="CYS_MET_METAB_PP"/>
    <property type="match status" value="1"/>
</dbReference>
<sequence length="381" mass="41617">MTTKGKNSLCIHEGEIKDTQFGGAVSPIFMASSYPFLDVDQNRYPRNFNTPNQEVVAKKVAALENAEAGLSFGSGMAAIATALLAFLKAGDHAIFPNAIYGGTYNFVVKEFPQYGIEYDFTDGVAPSDFEAKIKKNTKVIYLETPSNPLLTITDIKSVATLAKNKGLITMIDNTFASPFNQTPIDLGIDIVMHSATKYLGGHSDILAGVVVGTMDHIQKVKLKGINFGGNLSDFMAYLLERSIKTLAVRVKRHNENAQILAAYLEKKSEIKKVYYPGLKSHTGHEIAKEQMHGFGGMMSFELDDNLDAVAFQKALNMIKPSLSLAGVESTILLPTLTSHSLMSQEDRKKTGINDHLLRFSVGIEDVEDIKGDLDQAIKSIS</sequence>